<evidence type="ECO:0000313" key="3">
    <source>
        <dbReference type="Proteomes" id="UP000054230"/>
    </source>
</evidence>
<keyword evidence="1" id="KW-0472">Membrane</keyword>
<keyword evidence="1" id="KW-0812">Transmembrane</keyword>
<dbReference type="AlphaFoldDB" id="A0A0V8DLT9"/>
<gene>
    <name evidence="2" type="ORF">LMG8520_0197</name>
</gene>
<keyword evidence="1" id="KW-1133">Transmembrane helix</keyword>
<proteinExistence type="predicted"/>
<dbReference type="EMBL" id="LKLP01000007">
    <property type="protein sequence ID" value="KSU14546.1"/>
    <property type="molecule type" value="Genomic_DNA"/>
</dbReference>
<dbReference type="Proteomes" id="UP000054230">
    <property type="component" value="Unassembled WGS sequence"/>
</dbReference>
<dbReference type="SUPFAM" id="SSF81340">
    <property type="entry name" value="Clc chloride channel"/>
    <property type="match status" value="1"/>
</dbReference>
<reference evidence="3" key="1">
    <citation type="submission" date="2015-10" db="EMBL/GenBank/DDBJ databases">
        <title>Draft Genome Sequences of 11 Lactococcus lactis subspecies cremoris strains.</title>
        <authorList>
            <person name="Wels M."/>
            <person name="Backus L."/>
            <person name="Boekhorst J."/>
            <person name="Dijkstra A."/>
            <person name="Beerthuizen M."/>
            <person name="Kelly W."/>
            <person name="Siezen R."/>
            <person name="Bachmann H."/>
            <person name="Van Hijum S."/>
        </authorList>
    </citation>
    <scope>NUCLEOTIDE SEQUENCE [LARGE SCALE GENOMIC DNA]</scope>
    <source>
        <strain evidence="3">LMG8520</strain>
    </source>
</reference>
<feature type="transmembrane region" description="Helical" evidence="1">
    <location>
        <begin position="37"/>
        <end position="58"/>
    </location>
</feature>
<evidence type="ECO:0000256" key="1">
    <source>
        <dbReference type="SAM" id="Phobius"/>
    </source>
</evidence>
<name>A0A0V8DLT9_LACLL</name>
<comment type="caution">
    <text evidence="2">The sequence shown here is derived from an EMBL/GenBank/DDBJ whole genome shotgun (WGS) entry which is preliminary data.</text>
</comment>
<organism evidence="2 3">
    <name type="scientific">Lactococcus lactis subsp. lactis</name>
    <name type="common">Streptococcus lactis</name>
    <dbReference type="NCBI Taxonomy" id="1360"/>
    <lineage>
        <taxon>Bacteria</taxon>
        <taxon>Bacillati</taxon>
        <taxon>Bacillota</taxon>
        <taxon>Bacilli</taxon>
        <taxon>Lactobacillales</taxon>
        <taxon>Streptococcaceae</taxon>
        <taxon>Lactococcus</taxon>
    </lineage>
</organism>
<accession>A0A0V8DLT9</accession>
<evidence type="ECO:0000313" key="2">
    <source>
        <dbReference type="EMBL" id="KSU14546.1"/>
    </source>
</evidence>
<protein>
    <submittedName>
        <fullName evidence="2">Chloride channel protein</fullName>
    </submittedName>
</protein>
<dbReference type="InterPro" id="IPR014743">
    <property type="entry name" value="Cl-channel_core"/>
</dbReference>
<sequence>MVGSYVASWTSSSLGLEKFSFAINTNIHIDPLVLLKLAVIAVCFGLVGRLFCGIFSFYESNRR</sequence>
<dbReference type="PATRIC" id="fig|1360.106.peg.163"/>